<dbReference type="InterPro" id="IPR036876">
    <property type="entry name" value="UVR_dom_sf"/>
</dbReference>
<proteinExistence type="predicted"/>
<evidence type="ECO:0000259" key="2">
    <source>
        <dbReference type="PROSITE" id="PS50151"/>
    </source>
</evidence>
<dbReference type="SUPFAM" id="SSF46600">
    <property type="entry name" value="C-terminal UvrC-binding domain of UvrB"/>
    <property type="match status" value="1"/>
</dbReference>
<dbReference type="OrthoDB" id="9788704at2"/>
<dbReference type="PIRSF" id="PIRSF015034">
    <property type="entry name" value="YacH"/>
    <property type="match status" value="1"/>
</dbReference>
<evidence type="ECO:0000313" key="3">
    <source>
        <dbReference type="EMBL" id="SDJ71341.1"/>
    </source>
</evidence>
<dbReference type="GO" id="GO:0050897">
    <property type="term" value="F:cobalt ion binding"/>
    <property type="evidence" value="ECO:0007669"/>
    <property type="project" value="TreeGrafter"/>
</dbReference>
<dbReference type="PANTHER" id="PTHR38430:SF1">
    <property type="entry name" value="PROTEIN-ARGININE KINASE ACTIVATOR PROTEIN"/>
    <property type="match status" value="1"/>
</dbReference>
<keyword evidence="1" id="KW-0175">Coiled coil</keyword>
<feature type="coiled-coil region" evidence="1">
    <location>
        <begin position="140"/>
        <end position="179"/>
    </location>
</feature>
<dbReference type="InterPro" id="IPR025542">
    <property type="entry name" value="YacH"/>
</dbReference>
<accession>A0A1G8VZ20</accession>
<gene>
    <name evidence="3" type="ORF">SAMN04490247_2966</name>
</gene>
<keyword evidence="3" id="KW-0418">Kinase</keyword>
<dbReference type="GO" id="GO:0046870">
    <property type="term" value="F:cadmium ion binding"/>
    <property type="evidence" value="ECO:0007669"/>
    <property type="project" value="TreeGrafter"/>
</dbReference>
<dbReference type="Gene3D" id="4.10.860.10">
    <property type="entry name" value="UVR domain"/>
    <property type="match status" value="1"/>
</dbReference>
<dbReference type="PROSITE" id="PS50151">
    <property type="entry name" value="UVR"/>
    <property type="match status" value="1"/>
</dbReference>
<dbReference type="RefSeq" id="WP_093194631.1">
    <property type="nucleotide sequence ID" value="NZ_FNEV01000011.1"/>
</dbReference>
<dbReference type="PANTHER" id="PTHR38430">
    <property type="entry name" value="PROTEIN-ARGININE KINASE ACTIVATOR PROTEIN"/>
    <property type="match status" value="1"/>
</dbReference>
<keyword evidence="4" id="KW-1185">Reference proteome</keyword>
<dbReference type="GO" id="GO:0016301">
    <property type="term" value="F:kinase activity"/>
    <property type="evidence" value="ECO:0007669"/>
    <property type="project" value="UniProtKB-KW"/>
</dbReference>
<dbReference type="GO" id="GO:0005507">
    <property type="term" value="F:copper ion binding"/>
    <property type="evidence" value="ECO:0007669"/>
    <property type="project" value="TreeGrafter"/>
</dbReference>
<reference evidence="4" key="1">
    <citation type="submission" date="2016-10" db="EMBL/GenBank/DDBJ databases">
        <authorList>
            <person name="Varghese N."/>
            <person name="Submissions S."/>
        </authorList>
    </citation>
    <scope>NUCLEOTIDE SEQUENCE [LARGE SCALE GENOMIC DNA]</scope>
    <source>
        <strain evidence="4">DSM 4771</strain>
    </source>
</reference>
<dbReference type="EMBL" id="FNEV01000011">
    <property type="protein sequence ID" value="SDJ71341.1"/>
    <property type="molecule type" value="Genomic_DNA"/>
</dbReference>
<protein>
    <submittedName>
        <fullName evidence="3">Protein-arginine kinase activator protein McsA</fullName>
    </submittedName>
</protein>
<sequence length="181" mass="20742">MQCQRCQQRPATVHLTQVVNGEKNEVHLCEQCAKEQGYMNYEEESFSLNDLLSGLFHMEGSNNSQVFKESKQAKSGLQCPTCGLTYQEFTRVGKFGCATCYETFDERLDPILRRVHSGNTRHHGKVPKRIGGDLGVRKDIEKHREKLHQLIQDEEFEEAANIRDEIKKLEEELNRGKGGES</sequence>
<keyword evidence="3" id="KW-0808">Transferase</keyword>
<evidence type="ECO:0000256" key="1">
    <source>
        <dbReference type="SAM" id="Coils"/>
    </source>
</evidence>
<name>A0A1G8VZ20_9BACI</name>
<dbReference type="GO" id="GO:1990169">
    <property type="term" value="P:stress response to copper ion"/>
    <property type="evidence" value="ECO:0007669"/>
    <property type="project" value="TreeGrafter"/>
</dbReference>
<dbReference type="InterPro" id="IPR001943">
    <property type="entry name" value="UVR_dom"/>
</dbReference>
<dbReference type="Proteomes" id="UP000199225">
    <property type="component" value="Unassembled WGS sequence"/>
</dbReference>
<organism evidence="3 4">
    <name type="scientific">Salimicrobium halophilum</name>
    <dbReference type="NCBI Taxonomy" id="86666"/>
    <lineage>
        <taxon>Bacteria</taxon>
        <taxon>Bacillati</taxon>
        <taxon>Bacillota</taxon>
        <taxon>Bacilli</taxon>
        <taxon>Bacillales</taxon>
        <taxon>Bacillaceae</taxon>
        <taxon>Salimicrobium</taxon>
    </lineage>
</organism>
<dbReference type="STRING" id="86666.SAMN04490247_2966"/>
<dbReference type="Pfam" id="PF02151">
    <property type="entry name" value="UVR"/>
    <property type="match status" value="1"/>
</dbReference>
<feature type="domain" description="UVR" evidence="2">
    <location>
        <begin position="137"/>
        <end position="172"/>
    </location>
</feature>
<dbReference type="AlphaFoldDB" id="A0A1G8VZ20"/>
<evidence type="ECO:0000313" key="4">
    <source>
        <dbReference type="Proteomes" id="UP000199225"/>
    </source>
</evidence>
<dbReference type="GO" id="GO:1990170">
    <property type="term" value="P:stress response to cadmium ion"/>
    <property type="evidence" value="ECO:0007669"/>
    <property type="project" value="TreeGrafter"/>
</dbReference>
<dbReference type="GO" id="GO:0008270">
    <property type="term" value="F:zinc ion binding"/>
    <property type="evidence" value="ECO:0007669"/>
    <property type="project" value="TreeGrafter"/>
</dbReference>